<feature type="region of interest" description="Disordered" evidence="10">
    <location>
        <begin position="378"/>
        <end position="397"/>
    </location>
</feature>
<dbReference type="InterPro" id="IPR051719">
    <property type="entry name" value="CASTOR_mTORC1"/>
</dbReference>
<keyword evidence="7" id="KW-0832">Ubl conjugation</keyword>
<dbReference type="InterPro" id="IPR049479">
    <property type="entry name" value="CASTOR1_ACT-like"/>
</dbReference>
<gene>
    <name evidence="13" type="primary">CASTOR1</name>
</gene>
<accession>A0A493TG22</accession>
<dbReference type="GO" id="GO:0140311">
    <property type="term" value="F:protein sequestering activity"/>
    <property type="evidence" value="ECO:0007669"/>
    <property type="project" value="Ensembl"/>
</dbReference>
<keyword evidence="6" id="KW-0597">Phosphoprotein</keyword>
<dbReference type="GO" id="GO:0085020">
    <property type="term" value="P:protein K6-linked ubiquitination"/>
    <property type="evidence" value="ECO:0007669"/>
    <property type="project" value="Ensembl"/>
</dbReference>
<dbReference type="GO" id="GO:0005829">
    <property type="term" value="C:cytosol"/>
    <property type="evidence" value="ECO:0007669"/>
    <property type="project" value="UniProtKB-SubCell"/>
</dbReference>
<feature type="domain" description="CASTOR ACT" evidence="11">
    <location>
        <begin position="105"/>
        <end position="172"/>
    </location>
</feature>
<dbReference type="GO" id="GO:0061700">
    <property type="term" value="C:GATOR2 complex"/>
    <property type="evidence" value="ECO:0007669"/>
    <property type="project" value="Ensembl"/>
</dbReference>
<evidence type="ECO:0000313" key="13">
    <source>
        <dbReference type="Ensembl" id="ENSAPLP00000024630.1"/>
    </source>
</evidence>
<comment type="subunit">
    <text evidence="9">Forms homodimers and heterodimers with CASTOR2. Interacts with the GATOR2 complex which is composed of MIOS, SEC13, SEH1L, WDR24 and WDR59; the interaction is negatively regulated by arginine. Interacts with TM4SF5; the interaction is positively regulated by leucine and is negatively regulated by arginine.</text>
</comment>
<dbReference type="GO" id="GO:0034198">
    <property type="term" value="P:cellular response to amino acid starvation"/>
    <property type="evidence" value="ECO:0007669"/>
    <property type="project" value="Ensembl"/>
</dbReference>
<proteinExistence type="inferred from homology"/>
<feature type="compositionally biased region" description="Pro residues" evidence="10">
    <location>
        <begin position="379"/>
        <end position="388"/>
    </location>
</feature>
<dbReference type="GO" id="GO:1904262">
    <property type="term" value="P:negative regulation of TORC1 signaling"/>
    <property type="evidence" value="ECO:0007669"/>
    <property type="project" value="Ensembl"/>
</dbReference>
<dbReference type="Pfam" id="PF13840">
    <property type="entry name" value="ACT_7"/>
    <property type="match status" value="1"/>
</dbReference>
<evidence type="ECO:0000256" key="10">
    <source>
        <dbReference type="SAM" id="MobiDB-lite"/>
    </source>
</evidence>
<evidence type="ECO:0000259" key="12">
    <source>
        <dbReference type="Pfam" id="PF21389"/>
    </source>
</evidence>
<dbReference type="GO" id="GO:0140299">
    <property type="term" value="F:molecular sensor activity"/>
    <property type="evidence" value="ECO:0007669"/>
    <property type="project" value="Ensembl"/>
</dbReference>
<evidence type="ECO:0000256" key="7">
    <source>
        <dbReference type="ARBA" id="ARBA00022843"/>
    </source>
</evidence>
<dbReference type="Ensembl" id="ENSAPLT00000031957.1">
    <property type="protein sequence ID" value="ENSAPLP00000024630.1"/>
    <property type="gene ID" value="ENSAPLG00000026142.1"/>
</dbReference>
<feature type="region of interest" description="Disordered" evidence="10">
    <location>
        <begin position="1"/>
        <end position="61"/>
    </location>
</feature>
<name>A0A493TG22_ANAPP</name>
<evidence type="ECO:0000256" key="9">
    <source>
        <dbReference type="ARBA" id="ARBA00046845"/>
    </source>
</evidence>
<evidence type="ECO:0000256" key="3">
    <source>
        <dbReference type="ARBA" id="ARBA00006827"/>
    </source>
</evidence>
<feature type="region of interest" description="Disordered" evidence="10">
    <location>
        <begin position="73"/>
        <end position="96"/>
    </location>
</feature>
<evidence type="ECO:0000256" key="4">
    <source>
        <dbReference type="ARBA" id="ARBA00013329"/>
    </source>
</evidence>
<dbReference type="GeneTree" id="ENSGT00390000006208"/>
<evidence type="ECO:0000259" key="11">
    <source>
        <dbReference type="Pfam" id="PF13840"/>
    </source>
</evidence>
<dbReference type="Proteomes" id="UP000016666">
    <property type="component" value="Unassembled WGS sequence"/>
</dbReference>
<evidence type="ECO:0000256" key="2">
    <source>
        <dbReference type="ARBA" id="ARBA00004514"/>
    </source>
</evidence>
<feature type="domain" description="Cytosolic arginine sensor for mTORC1 subunit 1/2 ACT-like" evidence="12">
    <location>
        <begin position="210"/>
        <end position="246"/>
    </location>
</feature>
<dbReference type="Gene3D" id="3.30.2130.10">
    <property type="entry name" value="VC0802-like"/>
    <property type="match status" value="1"/>
</dbReference>
<comment type="function">
    <text evidence="1">Functions as an intracellular arginine sensor within the amino acid-sensing branch of the TORC1 signaling pathway. As a homodimer or a heterodimer with CASTOR2, binds and inhibits the GATOR subcomplex GATOR2 and thereby mTORC1. Binding of arginine to CASTOR1 allosterically disrupts the interaction of CASTOR1-containing dimers with GATOR2 which can in turn activate mTORC1 and the TORC1 signaling pathway.</text>
</comment>
<keyword evidence="5" id="KW-0963">Cytoplasm</keyword>
<dbReference type="GO" id="GO:1904263">
    <property type="term" value="P:positive regulation of TORC1 signaling"/>
    <property type="evidence" value="ECO:0007669"/>
    <property type="project" value="Ensembl"/>
</dbReference>
<dbReference type="PRINTS" id="PR02078">
    <property type="entry name" value="GATSLIKEFMLY"/>
</dbReference>
<comment type="subcellular location">
    <subcellularLocation>
        <location evidence="2">Cytoplasm</location>
        <location evidence="2">Cytosol</location>
    </subcellularLocation>
</comment>
<comment type="similarity">
    <text evidence="3">Belongs to the GATS family.</text>
</comment>
<evidence type="ECO:0000256" key="5">
    <source>
        <dbReference type="ARBA" id="ARBA00022490"/>
    </source>
</evidence>
<dbReference type="GO" id="GO:0042802">
    <property type="term" value="F:identical protein binding"/>
    <property type="evidence" value="ECO:0007669"/>
    <property type="project" value="Ensembl"/>
</dbReference>
<protein>
    <recommendedName>
        <fullName evidence="4">Cytosolic arginine sensor for mTORC1 subunit 1</fullName>
    </recommendedName>
    <alternativeName>
        <fullName evidence="8">GATS-like protein 3</fullName>
    </alternativeName>
</protein>
<keyword evidence="14" id="KW-1185">Reference proteome</keyword>
<reference evidence="14" key="1">
    <citation type="submission" date="2017-10" db="EMBL/GenBank/DDBJ databases">
        <title>A new Pekin duck reference genome.</title>
        <authorList>
            <person name="Hou Z.-C."/>
            <person name="Zhou Z.-K."/>
            <person name="Zhu F."/>
            <person name="Hou S.-S."/>
        </authorList>
    </citation>
    <scope>NUCLEOTIDE SEQUENCE [LARGE SCALE GENOMIC DNA]</scope>
</reference>
<dbReference type="FunFam" id="3.30.2130.10:FF:000003">
    <property type="entry name" value="Cytosolic arginine sensor for mTORC1 subunit 1"/>
    <property type="match status" value="1"/>
</dbReference>
<evidence type="ECO:0000256" key="6">
    <source>
        <dbReference type="ARBA" id="ARBA00022553"/>
    </source>
</evidence>
<organism evidence="13 14">
    <name type="scientific">Anas platyrhynchos platyrhynchos</name>
    <name type="common">Northern mallard</name>
    <dbReference type="NCBI Taxonomy" id="8840"/>
    <lineage>
        <taxon>Eukaryota</taxon>
        <taxon>Metazoa</taxon>
        <taxon>Chordata</taxon>
        <taxon>Craniata</taxon>
        <taxon>Vertebrata</taxon>
        <taxon>Euteleostomi</taxon>
        <taxon>Archelosauria</taxon>
        <taxon>Archosauria</taxon>
        <taxon>Dinosauria</taxon>
        <taxon>Saurischia</taxon>
        <taxon>Theropoda</taxon>
        <taxon>Coelurosauria</taxon>
        <taxon>Aves</taxon>
        <taxon>Neognathae</taxon>
        <taxon>Galloanserae</taxon>
        <taxon>Anseriformes</taxon>
        <taxon>Anatidae</taxon>
        <taxon>Anatinae</taxon>
        <taxon>Anas</taxon>
    </lineage>
</organism>
<dbReference type="PANTHER" id="PTHR31131">
    <property type="entry name" value="CHROMOSOME 1, WHOLE GENOME SHOTGUN SEQUENCE"/>
    <property type="match status" value="1"/>
</dbReference>
<sequence length="397" mass="42612">MRFRGVGLPADPTPPGELGCRERDVSWPGAAAGGARVPEEERGPDPALPGKRAWGRKEPAGRLAPCQQKQRFWGGNPGPQPAWARPQGHGSLEPELPPSEFMQVADSTWLVLSVVSNGRAPSGCQATGVTKIARSVIAPLAEHHVSVLMLSTYQTDFVLVRERDLPVVIHTLAGEFDIYKEENGESVPVTCDDASNGFLKPKAATSPTLHPVQSPQNRFCILTVAPDTLPAIATMLIDVLFYSHRWVTRVGTSSAAVPQLGVTPLHLAPCGFPSSGCVFAKCCCSLEHAARGRCVSCCHSWELEPPSPGVTVLGDKPRIAAKQRGAGQRWLRCAGAVHGNILGTALWDRPLQSHHGALGMPPNPLFLRPTDWWDTNPYRAPPAAPPRSPVLVARTST</sequence>
<dbReference type="PANTHER" id="PTHR31131:SF3">
    <property type="entry name" value="CYTOSOLIC ARGININE SENSOR FOR MTORC1 SUBUNIT 1"/>
    <property type="match status" value="1"/>
</dbReference>
<evidence type="ECO:0000256" key="1">
    <source>
        <dbReference type="ARBA" id="ARBA00002751"/>
    </source>
</evidence>
<dbReference type="Pfam" id="PF21389">
    <property type="entry name" value="CASTOR1_ACT-like"/>
    <property type="match status" value="1"/>
</dbReference>
<dbReference type="InterPro" id="IPR045865">
    <property type="entry name" value="ACT-like_dom_sf"/>
</dbReference>
<dbReference type="STRING" id="8840.ENSAPLP00000024630"/>
<reference evidence="13" key="2">
    <citation type="submission" date="2025-08" db="UniProtKB">
        <authorList>
            <consortium name="Ensembl"/>
        </authorList>
    </citation>
    <scope>IDENTIFICATION</scope>
</reference>
<dbReference type="InterPro" id="IPR026249">
    <property type="entry name" value="CASTOR_fam"/>
</dbReference>
<evidence type="ECO:0000313" key="14">
    <source>
        <dbReference type="Proteomes" id="UP000016666"/>
    </source>
</evidence>
<dbReference type="GO" id="GO:1903577">
    <property type="term" value="P:cellular response to L-arginine"/>
    <property type="evidence" value="ECO:0007669"/>
    <property type="project" value="Ensembl"/>
</dbReference>
<dbReference type="GO" id="GO:0034618">
    <property type="term" value="F:arginine binding"/>
    <property type="evidence" value="ECO:0007669"/>
    <property type="project" value="Ensembl"/>
</dbReference>
<dbReference type="InterPro" id="IPR027795">
    <property type="entry name" value="CASTOR_ACT_dom"/>
</dbReference>
<reference evidence="13" key="3">
    <citation type="submission" date="2025-09" db="UniProtKB">
        <authorList>
            <consortium name="Ensembl"/>
        </authorList>
    </citation>
    <scope>IDENTIFICATION</scope>
</reference>
<dbReference type="AlphaFoldDB" id="A0A493TG22"/>
<dbReference type="SUPFAM" id="SSF55021">
    <property type="entry name" value="ACT-like"/>
    <property type="match status" value="1"/>
</dbReference>
<evidence type="ECO:0000256" key="8">
    <source>
        <dbReference type="ARBA" id="ARBA00031657"/>
    </source>
</evidence>